<comment type="caution">
    <text evidence="3">The sequence shown here is derived from an EMBL/GenBank/DDBJ whole genome shotgun (WGS) entry which is preliminary data.</text>
</comment>
<dbReference type="EMBL" id="QEAP01000125">
    <property type="protein sequence ID" value="TPX74452.1"/>
    <property type="molecule type" value="Genomic_DNA"/>
</dbReference>
<keyword evidence="2" id="KW-0812">Transmembrane</keyword>
<gene>
    <name evidence="3" type="ORF">CcCBS67573_g04273</name>
</gene>
<feature type="region of interest" description="Disordered" evidence="1">
    <location>
        <begin position="104"/>
        <end position="150"/>
    </location>
</feature>
<evidence type="ECO:0000256" key="1">
    <source>
        <dbReference type="SAM" id="MobiDB-lite"/>
    </source>
</evidence>
<dbReference type="OrthoDB" id="2161440at2759"/>
<evidence type="ECO:0000313" key="4">
    <source>
        <dbReference type="Proteomes" id="UP000320333"/>
    </source>
</evidence>
<sequence>MTATNLSAKWFIATFATYFVLRKKIKPWWQKVSKSPVFIFIVIIVCVSVLHHFVLRPYQHDAVGDVPTHHVSVPKAVVPPGAGDAVKVRGSWMDRIGRIGKGFNDMAHPGDRADDEEEERGNSNREPFEDFVPRDPPPAQAQRRMPRSLEGFLHSVGIHVDG</sequence>
<evidence type="ECO:0000256" key="2">
    <source>
        <dbReference type="SAM" id="Phobius"/>
    </source>
</evidence>
<keyword evidence="2" id="KW-1133">Transmembrane helix</keyword>
<reference evidence="3 4" key="1">
    <citation type="journal article" date="2019" name="Sci. Rep.">
        <title>Comparative genomics of chytrid fungi reveal insights into the obligate biotrophic and pathogenic lifestyle of Synchytrium endobioticum.</title>
        <authorList>
            <person name="van de Vossenberg B.T.L.H."/>
            <person name="Warris S."/>
            <person name="Nguyen H.D.T."/>
            <person name="van Gent-Pelzer M.P.E."/>
            <person name="Joly D.L."/>
            <person name="van de Geest H.C."/>
            <person name="Bonants P.J.M."/>
            <person name="Smith D.S."/>
            <person name="Levesque C.A."/>
            <person name="van der Lee T.A.J."/>
        </authorList>
    </citation>
    <scope>NUCLEOTIDE SEQUENCE [LARGE SCALE GENOMIC DNA]</scope>
    <source>
        <strain evidence="3 4">CBS 675.73</strain>
    </source>
</reference>
<proteinExistence type="predicted"/>
<dbReference type="AlphaFoldDB" id="A0A507FE97"/>
<keyword evidence="4" id="KW-1185">Reference proteome</keyword>
<organism evidence="3 4">
    <name type="scientific">Chytriomyces confervae</name>
    <dbReference type="NCBI Taxonomy" id="246404"/>
    <lineage>
        <taxon>Eukaryota</taxon>
        <taxon>Fungi</taxon>
        <taxon>Fungi incertae sedis</taxon>
        <taxon>Chytridiomycota</taxon>
        <taxon>Chytridiomycota incertae sedis</taxon>
        <taxon>Chytridiomycetes</taxon>
        <taxon>Chytridiales</taxon>
        <taxon>Chytriomycetaceae</taxon>
        <taxon>Chytriomyces</taxon>
    </lineage>
</organism>
<feature type="transmembrane region" description="Helical" evidence="2">
    <location>
        <begin position="37"/>
        <end position="55"/>
    </location>
</feature>
<name>A0A507FE97_9FUNG</name>
<protein>
    <submittedName>
        <fullName evidence="3">Uncharacterized protein</fullName>
    </submittedName>
</protein>
<feature type="compositionally biased region" description="Basic and acidic residues" evidence="1">
    <location>
        <begin position="120"/>
        <end position="133"/>
    </location>
</feature>
<accession>A0A507FE97</accession>
<keyword evidence="2" id="KW-0472">Membrane</keyword>
<evidence type="ECO:0000313" key="3">
    <source>
        <dbReference type="EMBL" id="TPX74452.1"/>
    </source>
</evidence>
<dbReference type="Proteomes" id="UP000320333">
    <property type="component" value="Unassembled WGS sequence"/>
</dbReference>